<evidence type="ECO:0000259" key="1">
    <source>
        <dbReference type="Pfam" id="PF06202"/>
    </source>
</evidence>
<reference evidence="3" key="1">
    <citation type="submission" date="2021-01" db="EMBL/GenBank/DDBJ databases">
        <title>Whole genome shotgun sequence of Dactylosporangium siamense NBRC 106093.</title>
        <authorList>
            <person name="Komaki H."/>
            <person name="Tamura T."/>
        </authorList>
    </citation>
    <scope>NUCLEOTIDE SEQUENCE</scope>
    <source>
        <strain evidence="3">NBRC 106093</strain>
    </source>
</reference>
<dbReference type="RefSeq" id="WP_239135972.1">
    <property type="nucleotide sequence ID" value="NZ_BAAAVW010000011.1"/>
</dbReference>
<dbReference type="Gene3D" id="1.50.10.10">
    <property type="match status" value="1"/>
</dbReference>
<evidence type="ECO:0000313" key="3">
    <source>
        <dbReference type="EMBL" id="GIG45546.1"/>
    </source>
</evidence>
<dbReference type="InterPro" id="IPR032790">
    <property type="entry name" value="GDE_C"/>
</dbReference>
<dbReference type="InterPro" id="IPR010401">
    <property type="entry name" value="AGL/Gdb1"/>
</dbReference>
<name>A0A919PLR4_9ACTN</name>
<keyword evidence="4" id="KW-1185">Reference proteome</keyword>
<dbReference type="EMBL" id="BONQ01000054">
    <property type="protein sequence ID" value="GIG45546.1"/>
    <property type="molecule type" value="Genomic_DNA"/>
</dbReference>
<dbReference type="Pfam" id="PF06202">
    <property type="entry name" value="GDE_C"/>
    <property type="match status" value="1"/>
</dbReference>
<feature type="domain" description="Glycogen debranching enzyme bacterial and archaeal type N-terminal" evidence="2">
    <location>
        <begin position="18"/>
        <end position="228"/>
    </location>
</feature>
<dbReference type="PANTHER" id="PTHR10569">
    <property type="entry name" value="GLYCOGEN DEBRANCHING ENZYME"/>
    <property type="match status" value="1"/>
</dbReference>
<comment type="caution">
    <text evidence="3">The sequence shown here is derived from an EMBL/GenBank/DDBJ whole genome shotgun (WGS) entry which is preliminary data.</text>
</comment>
<dbReference type="AlphaFoldDB" id="A0A919PLR4"/>
<dbReference type="Pfam" id="PF12439">
    <property type="entry name" value="GDE_N"/>
    <property type="match status" value="1"/>
</dbReference>
<dbReference type="InterPro" id="IPR012341">
    <property type="entry name" value="6hp_glycosidase-like_sf"/>
</dbReference>
<dbReference type="Proteomes" id="UP000660611">
    <property type="component" value="Unassembled WGS sequence"/>
</dbReference>
<evidence type="ECO:0000313" key="4">
    <source>
        <dbReference type="Proteomes" id="UP000660611"/>
    </source>
</evidence>
<sequence>MITFGRQVCGDLDAASTREWLVTDGLGGYAMGTVAGLRTRRYHGLLVAAAPGASSRMLGLAALDPVVRAGDRVFRLATDEWAGGAVDPAGHVHLAEFRLEDGVPCWRWDLGDVVLEREIAMAHGRPAVGVVFRVLRAPGPITLELTPLCTWRDAHGERHGDIEPRMIPVADGFEFDGAYRVTGPNWQPGGEWFRGVHARAEAARGLNPDEDLWAAGWFTASLAPGASVGVTAAAAPYGGVLPPADALVAAARSRARALVRGAGATDAVGRQLVIAADQFVIDTPTGPSAAAGYPWFGEWSRDLMTSFEGLFLTTGRLDEARRVLLRAGATVSEGMLANTADTGTLEYNTADAALWFLHAIDRYCAASGDLDTVAELADSMNAVLTHHQRGTRYGIAADPADGLLTQGKPGFALTWMDARIGGDPVTERQGKAVEINALWISGLATTAALFDRIRRPNDWASAAARAAASFERRFPRPDGSGLYDVVDGPTGDDPSVRPNQLLAVALPHVPAADPRTVELCRTALLTSLGPRSLAPDAPAYRGRHQGGPADRDRAYHQGTVWPWLIGPFVDAAQRVGADVTGVLDGLELHLGEWGLGSVSETTDGDAPHTATGCPFQAWSVAELLRARAAVL</sequence>
<proteinExistence type="predicted"/>
<dbReference type="PANTHER" id="PTHR10569:SF2">
    <property type="entry name" value="GLYCOGEN DEBRANCHING ENZYME"/>
    <property type="match status" value="1"/>
</dbReference>
<evidence type="ECO:0000259" key="2">
    <source>
        <dbReference type="Pfam" id="PF12439"/>
    </source>
</evidence>
<organism evidence="3 4">
    <name type="scientific">Dactylosporangium siamense</name>
    <dbReference type="NCBI Taxonomy" id="685454"/>
    <lineage>
        <taxon>Bacteria</taxon>
        <taxon>Bacillati</taxon>
        <taxon>Actinomycetota</taxon>
        <taxon>Actinomycetes</taxon>
        <taxon>Micromonosporales</taxon>
        <taxon>Micromonosporaceae</taxon>
        <taxon>Dactylosporangium</taxon>
    </lineage>
</organism>
<dbReference type="GO" id="GO:0005980">
    <property type="term" value="P:glycogen catabolic process"/>
    <property type="evidence" value="ECO:0007669"/>
    <property type="project" value="InterPro"/>
</dbReference>
<dbReference type="InterPro" id="IPR024742">
    <property type="entry name" value="Glycogen_debranch_N"/>
</dbReference>
<dbReference type="SUPFAM" id="SSF48208">
    <property type="entry name" value="Six-hairpin glycosidases"/>
    <property type="match status" value="1"/>
</dbReference>
<feature type="domain" description="Glycogen debranching enzyme C-terminal" evidence="1">
    <location>
        <begin position="275"/>
        <end position="625"/>
    </location>
</feature>
<accession>A0A919PLR4</accession>
<dbReference type="GO" id="GO:0004135">
    <property type="term" value="F:amylo-alpha-1,6-glucosidase activity"/>
    <property type="evidence" value="ECO:0007669"/>
    <property type="project" value="InterPro"/>
</dbReference>
<protein>
    <submittedName>
        <fullName evidence="3">Glycogen debranching protein</fullName>
    </submittedName>
</protein>
<gene>
    <name evidence="3" type="ORF">Dsi01nite_035870</name>
</gene>
<dbReference type="InterPro" id="IPR008928">
    <property type="entry name" value="6-hairpin_glycosidase_sf"/>
</dbReference>
<dbReference type="GO" id="GO:0004134">
    <property type="term" value="F:4-alpha-glucanotransferase activity"/>
    <property type="evidence" value="ECO:0007669"/>
    <property type="project" value="InterPro"/>
</dbReference>